<evidence type="ECO:0000259" key="2">
    <source>
        <dbReference type="SMART" id="SM00134"/>
    </source>
</evidence>
<dbReference type="InterPro" id="IPR045860">
    <property type="entry name" value="Snake_toxin-like_sf"/>
</dbReference>
<dbReference type="Gene3D" id="2.10.60.10">
    <property type="entry name" value="CD59"/>
    <property type="match status" value="1"/>
</dbReference>
<reference evidence="3 4" key="1">
    <citation type="submission" date="2022-05" db="EMBL/GenBank/DDBJ databases">
        <title>A multi-omics perspective on studying reproductive biology in Daphnia sinensis.</title>
        <authorList>
            <person name="Jia J."/>
        </authorList>
    </citation>
    <scope>NUCLEOTIDE SEQUENCE [LARGE SCALE GENOMIC DNA]</scope>
    <source>
        <strain evidence="3 4">WSL</strain>
    </source>
</reference>
<protein>
    <recommendedName>
        <fullName evidence="2">UPAR/Ly6 domain-containing protein</fullName>
    </recommendedName>
</protein>
<dbReference type="AlphaFoldDB" id="A0AAD5KP77"/>
<feature type="chain" id="PRO_5041981464" description="UPAR/Ly6 domain-containing protein" evidence="1">
    <location>
        <begin position="22"/>
        <end position="148"/>
    </location>
</feature>
<evidence type="ECO:0000313" key="4">
    <source>
        <dbReference type="Proteomes" id="UP000820818"/>
    </source>
</evidence>
<keyword evidence="1" id="KW-0732">Signal</keyword>
<accession>A0AAD5KP77</accession>
<dbReference type="Pfam" id="PF00021">
    <property type="entry name" value="UPAR_LY6"/>
    <property type="match status" value="1"/>
</dbReference>
<evidence type="ECO:0000256" key="1">
    <source>
        <dbReference type="SAM" id="SignalP"/>
    </source>
</evidence>
<keyword evidence="4" id="KW-1185">Reference proteome</keyword>
<dbReference type="CDD" id="cd00117">
    <property type="entry name" value="TFP"/>
    <property type="match status" value="1"/>
</dbReference>
<comment type="caution">
    <text evidence="3">The sequence shown here is derived from an EMBL/GenBank/DDBJ whole genome shotgun (WGS) entry which is preliminary data.</text>
</comment>
<dbReference type="InterPro" id="IPR016054">
    <property type="entry name" value="LY6_UPA_recep-like"/>
</dbReference>
<dbReference type="SMART" id="SM00134">
    <property type="entry name" value="LU"/>
    <property type="match status" value="1"/>
</dbReference>
<proteinExistence type="predicted"/>
<gene>
    <name evidence="3" type="ORF">GHT06_016917</name>
</gene>
<name>A0AAD5KP77_9CRUS</name>
<dbReference type="EMBL" id="WJBH02000006">
    <property type="protein sequence ID" value="KAI9557119.1"/>
    <property type="molecule type" value="Genomic_DNA"/>
</dbReference>
<feature type="signal peptide" evidence="1">
    <location>
        <begin position="1"/>
        <end position="21"/>
    </location>
</feature>
<organism evidence="3 4">
    <name type="scientific">Daphnia sinensis</name>
    <dbReference type="NCBI Taxonomy" id="1820382"/>
    <lineage>
        <taxon>Eukaryota</taxon>
        <taxon>Metazoa</taxon>
        <taxon>Ecdysozoa</taxon>
        <taxon>Arthropoda</taxon>
        <taxon>Crustacea</taxon>
        <taxon>Branchiopoda</taxon>
        <taxon>Diplostraca</taxon>
        <taxon>Cladocera</taxon>
        <taxon>Anomopoda</taxon>
        <taxon>Daphniidae</taxon>
        <taxon>Daphnia</taxon>
        <taxon>Daphnia similis group</taxon>
    </lineage>
</organism>
<evidence type="ECO:0000313" key="3">
    <source>
        <dbReference type="EMBL" id="KAI9557119.1"/>
    </source>
</evidence>
<dbReference type="SUPFAM" id="SSF57302">
    <property type="entry name" value="Snake toxin-like"/>
    <property type="match status" value="1"/>
</dbReference>
<dbReference type="Proteomes" id="UP000820818">
    <property type="component" value="Linkage Group LG6"/>
</dbReference>
<feature type="domain" description="UPAR/Ly6" evidence="2">
    <location>
        <begin position="22"/>
        <end position="118"/>
    </location>
</feature>
<sequence>MNVRSVLSGLLLLSLTSRAQGIKCYECKSNSMVTNVECEMGVSRSKPQTCPPTTKFCYYVKIKLDAVLAFSMIYRGCGAESAWIPNNVGFEDMKLGIATLSYRSCNKDLCNGDVWDKSLYNNSKDSHSCDARLLLLALLTSLCLVLSF</sequence>